<keyword evidence="1" id="KW-0175">Coiled coil</keyword>
<dbReference type="SUPFAM" id="SSF117281">
    <property type="entry name" value="Kelch motif"/>
    <property type="match status" value="1"/>
</dbReference>
<feature type="coiled-coil region" evidence="1">
    <location>
        <begin position="891"/>
        <end position="925"/>
    </location>
</feature>
<feature type="compositionally biased region" description="Basic and acidic residues" evidence="2">
    <location>
        <begin position="1010"/>
        <end position="1041"/>
    </location>
</feature>
<proteinExistence type="predicted"/>
<keyword evidence="3" id="KW-1133">Transmembrane helix</keyword>
<feature type="transmembrane region" description="Helical" evidence="3">
    <location>
        <begin position="402"/>
        <end position="422"/>
    </location>
</feature>
<evidence type="ECO:0000256" key="1">
    <source>
        <dbReference type="SAM" id="Coils"/>
    </source>
</evidence>
<evidence type="ECO:0000256" key="3">
    <source>
        <dbReference type="SAM" id="Phobius"/>
    </source>
</evidence>
<keyword evidence="5" id="KW-1185">Reference proteome</keyword>
<gene>
    <name evidence="4" type="ORF">BDA99DRAFT_556372</name>
</gene>
<dbReference type="InterPro" id="IPR015915">
    <property type="entry name" value="Kelch-typ_b-propeller"/>
</dbReference>
<comment type="caution">
    <text evidence="4">The sequence shown here is derived from an EMBL/GenBank/DDBJ whole genome shotgun (WGS) entry which is preliminary data.</text>
</comment>
<reference evidence="4" key="2">
    <citation type="submission" date="2023-02" db="EMBL/GenBank/DDBJ databases">
        <authorList>
            <consortium name="DOE Joint Genome Institute"/>
            <person name="Mondo S.J."/>
            <person name="Chang Y."/>
            <person name="Wang Y."/>
            <person name="Ahrendt S."/>
            <person name="Andreopoulos W."/>
            <person name="Barry K."/>
            <person name="Beard J."/>
            <person name="Benny G.L."/>
            <person name="Blankenship S."/>
            <person name="Bonito G."/>
            <person name="Cuomo C."/>
            <person name="Desiro A."/>
            <person name="Gervers K.A."/>
            <person name="Hundley H."/>
            <person name="Kuo A."/>
            <person name="LaButti K."/>
            <person name="Lang B.F."/>
            <person name="Lipzen A."/>
            <person name="O'Donnell K."/>
            <person name="Pangilinan J."/>
            <person name="Reynolds N."/>
            <person name="Sandor L."/>
            <person name="Smith M.W."/>
            <person name="Tsang A."/>
            <person name="Grigoriev I.V."/>
            <person name="Stajich J.E."/>
            <person name="Spatafora J.W."/>
        </authorList>
    </citation>
    <scope>NUCLEOTIDE SEQUENCE</scope>
    <source>
        <strain evidence="4">RSA 2281</strain>
    </source>
</reference>
<feature type="compositionally biased region" description="Polar residues" evidence="2">
    <location>
        <begin position="1042"/>
        <end position="1055"/>
    </location>
</feature>
<name>A0AAD5KJA2_9FUNG</name>
<evidence type="ECO:0008006" key="6">
    <source>
        <dbReference type="Google" id="ProtNLM"/>
    </source>
</evidence>
<dbReference type="AlphaFoldDB" id="A0AAD5KJA2"/>
<keyword evidence="3" id="KW-0812">Transmembrane</keyword>
<feature type="region of interest" description="Disordered" evidence="2">
    <location>
        <begin position="1004"/>
        <end position="1055"/>
    </location>
</feature>
<reference evidence="4" key="1">
    <citation type="journal article" date="2022" name="IScience">
        <title>Evolution of zygomycete secretomes and the origins of terrestrial fungal ecologies.</title>
        <authorList>
            <person name="Chang Y."/>
            <person name="Wang Y."/>
            <person name="Mondo S."/>
            <person name="Ahrendt S."/>
            <person name="Andreopoulos W."/>
            <person name="Barry K."/>
            <person name="Beard J."/>
            <person name="Benny G.L."/>
            <person name="Blankenship S."/>
            <person name="Bonito G."/>
            <person name="Cuomo C."/>
            <person name="Desiro A."/>
            <person name="Gervers K.A."/>
            <person name="Hundley H."/>
            <person name="Kuo A."/>
            <person name="LaButti K."/>
            <person name="Lang B.F."/>
            <person name="Lipzen A."/>
            <person name="O'Donnell K."/>
            <person name="Pangilinan J."/>
            <person name="Reynolds N."/>
            <person name="Sandor L."/>
            <person name="Smith M.E."/>
            <person name="Tsang A."/>
            <person name="Grigoriev I.V."/>
            <person name="Stajich J.E."/>
            <person name="Spatafora J.W."/>
        </authorList>
    </citation>
    <scope>NUCLEOTIDE SEQUENCE</scope>
    <source>
        <strain evidence="4">RSA 2281</strain>
    </source>
</reference>
<evidence type="ECO:0000256" key="2">
    <source>
        <dbReference type="SAM" id="MobiDB-lite"/>
    </source>
</evidence>
<dbReference type="Gene3D" id="2.120.10.80">
    <property type="entry name" value="Kelch-type beta propeller"/>
    <property type="match status" value="1"/>
</dbReference>
<evidence type="ECO:0000313" key="5">
    <source>
        <dbReference type="Proteomes" id="UP001209540"/>
    </source>
</evidence>
<dbReference type="EMBL" id="JAIXMP010000005">
    <property type="protein sequence ID" value="KAI9272771.1"/>
    <property type="molecule type" value="Genomic_DNA"/>
</dbReference>
<organism evidence="4 5">
    <name type="scientific">Phascolomyces articulosus</name>
    <dbReference type="NCBI Taxonomy" id="60185"/>
    <lineage>
        <taxon>Eukaryota</taxon>
        <taxon>Fungi</taxon>
        <taxon>Fungi incertae sedis</taxon>
        <taxon>Mucoromycota</taxon>
        <taxon>Mucoromycotina</taxon>
        <taxon>Mucoromycetes</taxon>
        <taxon>Mucorales</taxon>
        <taxon>Lichtheimiaceae</taxon>
        <taxon>Phascolomyces</taxon>
    </lineage>
</organism>
<feature type="region of interest" description="Disordered" evidence="2">
    <location>
        <begin position="966"/>
        <end position="988"/>
    </location>
</feature>
<feature type="transmembrane region" description="Helical" evidence="3">
    <location>
        <begin position="453"/>
        <end position="472"/>
    </location>
</feature>
<sequence length="1055" mass="120637">MNPPRKDAATFMRNNTFYIWGGQGYYTNDDNFFDIVPYFNAIRLETSDTSNEEQKSLVFSFVNNSREYQNFAMGASAAVDPTNNDRVLFFGGYRNTQWEQYEDGPIYVEQFDFSNSQWTTVLSVAEDLNGTRIPAPRNRAWFTATAVSNNNNNNGNIYIAGGIIGDSNSTLDPVPIWMYSPTRQVFTPIIQQNESIIIADENETIFPFVLENNRILYLTTVSKNYVHILDTNTNQIITQPVQIQEGEFRDNITGLSLIQMDQYFAFTNPDNHREIIYYSDFYDTSKKNITSHLFSFDINNWSWVPRPLSELRGGSSSVIYQGFRPRYGASIGVFDDRYAIVAYGQDINYAFSDFRIIQKRTVDANTLEAILALGPNDVDYLKSVYRQKFDDFFLTDLLSKGAIAGIVISSVVAAILTCFFVWRYQRSIKRFITWSFGYLLWNPRTGEPRWTEYSHIVTKFILLSLFFAYLAYNLNQVINSPIVTLSFKPPAENGVMTPDTRLCFQGTLDINVTYSIKHEAGVSKNNVKSATRFPSSKFYPYSTYKVAHTNADCWYISREANSLKTGDVMAIEYTYTLDNVSTMHSVQIDVYPATAKKNPNEIIYFGNKSLELTPWEEEGIDDPQVLSFAQDTKNGMSNDNRYTLDLATSAIITYELQKHQYLANYGWNKVGFAPIYNDTAEVTTSLQTDVRGSGGVPIDPNAHSSLITLRPSGIVEVTLQDQQVNSLVSVLGSVGGLITLLVAFDNFFFGSRPRSPWGILHRVFPRNHKSSFENTLRDKFGFLNRPIPFVHPVHPRFVDEYDNLKRGDHGLLILPTTTPLSKNSQEHNKKIIEHENYGDQINNEKTVLHLDNVSYSYNGEESYIYGNSSSCTQIPTTALSPLPLSATTTPSTDLESRLRSLEETIQKNNQETENDRNYIKELERRQQLMELMLKSYYIDPEVFMGLNDSYINNDNEMIRQYMANSDSSSYDDTIMKDPSSPSHRPVPLRNRIKTTLGDRFRNYKKNKHQQLKERRDSRSSDQQSEDKNNIIMDTHHVDKDINSASNEITPFAKNN</sequence>
<dbReference type="Proteomes" id="UP001209540">
    <property type="component" value="Unassembled WGS sequence"/>
</dbReference>
<protein>
    <recommendedName>
        <fullName evidence="6">Galactose oxidase</fullName>
    </recommendedName>
</protein>
<evidence type="ECO:0000313" key="4">
    <source>
        <dbReference type="EMBL" id="KAI9272771.1"/>
    </source>
</evidence>
<accession>A0AAD5KJA2</accession>
<keyword evidence="3" id="KW-0472">Membrane</keyword>